<comment type="similarity">
    <text evidence="8">Belongs to the binding-protein-dependent transport system permease family. LivHM subfamily.</text>
</comment>
<feature type="transmembrane region" description="Helical" evidence="9">
    <location>
        <begin position="317"/>
        <end position="340"/>
    </location>
</feature>
<keyword evidence="3" id="KW-1003">Cell membrane</keyword>
<evidence type="ECO:0000313" key="11">
    <source>
        <dbReference type="EMBL" id="RIY02736.1"/>
    </source>
</evidence>
<dbReference type="Proteomes" id="UP000265750">
    <property type="component" value="Unassembled WGS sequence"/>
</dbReference>
<feature type="transmembrane region" description="Helical" evidence="9">
    <location>
        <begin position="487"/>
        <end position="511"/>
    </location>
</feature>
<keyword evidence="5" id="KW-0029">Amino-acid transport</keyword>
<keyword evidence="4 9" id="KW-0812">Transmembrane</keyword>
<keyword evidence="7 9" id="KW-0472">Membrane</keyword>
<dbReference type="PANTHER" id="PTHR11795">
    <property type="entry name" value="BRANCHED-CHAIN AMINO ACID TRANSPORT SYSTEM PERMEASE PROTEIN LIVH"/>
    <property type="match status" value="1"/>
</dbReference>
<dbReference type="Pfam" id="PF02653">
    <property type="entry name" value="BPD_transp_2"/>
    <property type="match status" value="1"/>
</dbReference>
<protein>
    <submittedName>
        <fullName evidence="11">Urea ABC transporter permease subunit UrtB</fullName>
    </submittedName>
</protein>
<keyword evidence="10" id="KW-0732">Signal</keyword>
<dbReference type="GO" id="GO:0005886">
    <property type="term" value="C:plasma membrane"/>
    <property type="evidence" value="ECO:0007669"/>
    <property type="project" value="UniProtKB-SubCell"/>
</dbReference>
<name>A0A3A1WMF0_9HYPH</name>
<evidence type="ECO:0000256" key="7">
    <source>
        <dbReference type="ARBA" id="ARBA00023136"/>
    </source>
</evidence>
<dbReference type="PANTHER" id="PTHR11795:SF447">
    <property type="entry name" value="ABC TRANSPORTER PERMEASE PROTEIN"/>
    <property type="match status" value="1"/>
</dbReference>
<keyword evidence="2" id="KW-0813">Transport</keyword>
<evidence type="ECO:0000256" key="2">
    <source>
        <dbReference type="ARBA" id="ARBA00022448"/>
    </source>
</evidence>
<organism evidence="11 12">
    <name type="scientific">Aureimonas flava</name>
    <dbReference type="NCBI Taxonomy" id="2320271"/>
    <lineage>
        <taxon>Bacteria</taxon>
        <taxon>Pseudomonadati</taxon>
        <taxon>Pseudomonadota</taxon>
        <taxon>Alphaproteobacteria</taxon>
        <taxon>Hyphomicrobiales</taxon>
        <taxon>Aurantimonadaceae</taxon>
        <taxon>Aureimonas</taxon>
    </lineage>
</organism>
<reference evidence="12" key="1">
    <citation type="submission" date="2018-09" db="EMBL/GenBank/DDBJ databases">
        <authorList>
            <person name="Tuo L."/>
        </authorList>
    </citation>
    <scope>NUCLEOTIDE SEQUENCE [LARGE SCALE GENOMIC DNA]</scope>
    <source>
        <strain evidence="12">M2BS4Y-1</strain>
    </source>
</reference>
<feature type="transmembrane region" description="Helical" evidence="9">
    <location>
        <begin position="403"/>
        <end position="421"/>
    </location>
</feature>
<dbReference type="GO" id="GO:0006865">
    <property type="term" value="P:amino acid transport"/>
    <property type="evidence" value="ECO:0007669"/>
    <property type="project" value="UniProtKB-KW"/>
</dbReference>
<feature type="chain" id="PRO_5017184918" evidence="10">
    <location>
        <begin position="35"/>
        <end position="553"/>
    </location>
</feature>
<comment type="subcellular location">
    <subcellularLocation>
        <location evidence="1">Cell membrane</location>
        <topology evidence="1">Multi-pass membrane protein</topology>
    </subcellularLocation>
</comment>
<evidence type="ECO:0000313" key="12">
    <source>
        <dbReference type="Proteomes" id="UP000265750"/>
    </source>
</evidence>
<evidence type="ECO:0000256" key="3">
    <source>
        <dbReference type="ARBA" id="ARBA00022475"/>
    </source>
</evidence>
<evidence type="ECO:0000256" key="8">
    <source>
        <dbReference type="ARBA" id="ARBA00037998"/>
    </source>
</evidence>
<proteinExistence type="inferred from homology"/>
<evidence type="ECO:0000256" key="5">
    <source>
        <dbReference type="ARBA" id="ARBA00022970"/>
    </source>
</evidence>
<dbReference type="InterPro" id="IPR052157">
    <property type="entry name" value="BCAA_transport_permease"/>
</dbReference>
<evidence type="ECO:0000256" key="4">
    <source>
        <dbReference type="ARBA" id="ARBA00022692"/>
    </source>
</evidence>
<dbReference type="InterPro" id="IPR001851">
    <property type="entry name" value="ABC_transp_permease"/>
</dbReference>
<dbReference type="AlphaFoldDB" id="A0A3A1WMF0"/>
<feature type="transmembrane region" description="Helical" evidence="9">
    <location>
        <begin position="352"/>
        <end position="374"/>
    </location>
</feature>
<accession>A0A3A1WMF0</accession>
<dbReference type="CDD" id="cd06582">
    <property type="entry name" value="TM_PBP1_LivH_like"/>
    <property type="match status" value="1"/>
</dbReference>
<evidence type="ECO:0000256" key="6">
    <source>
        <dbReference type="ARBA" id="ARBA00022989"/>
    </source>
</evidence>
<evidence type="ECO:0000256" key="10">
    <source>
        <dbReference type="SAM" id="SignalP"/>
    </source>
</evidence>
<dbReference type="GO" id="GO:0022857">
    <property type="term" value="F:transmembrane transporter activity"/>
    <property type="evidence" value="ECO:0007669"/>
    <property type="project" value="InterPro"/>
</dbReference>
<keyword evidence="12" id="KW-1185">Reference proteome</keyword>
<dbReference type="OrthoDB" id="9807115at2"/>
<dbReference type="NCBIfam" id="TIGR03409">
    <property type="entry name" value="urea_trans_UrtB"/>
    <property type="match status" value="1"/>
</dbReference>
<dbReference type="EMBL" id="QYRN01000002">
    <property type="protein sequence ID" value="RIY02736.1"/>
    <property type="molecule type" value="Genomic_DNA"/>
</dbReference>
<feature type="transmembrane region" description="Helical" evidence="9">
    <location>
        <begin position="442"/>
        <end position="467"/>
    </location>
</feature>
<evidence type="ECO:0000256" key="9">
    <source>
        <dbReference type="SAM" id="Phobius"/>
    </source>
</evidence>
<sequence length="553" mass="57732">MPQLFCRLTSWRAALAALALILAALAAGAPAARAQDTGEGADPAALIQAFGGKRSFEDTEATIRALAATGDPAVAPALQALADGDLYYEKDGGRVLIGEGRGARIAVRDPLTGKSLGDRPKGALDKVRVKNSIRTLVAEARGTLTLGSPNPARRLAAATALFERAAPEQIAMLDEAIARESDPAVDAALAQARASAVLRSDLPAAEKLDAVSTVAARGDRPALNLLNAAASDADPAVAAAAARGAAAVEGTIALWGQAQNVWYGLSLGSVLLLAAIGLAITFGVMGVINMAHGEMVMLGAYTTFVVQQAMRDHAPQWLDWSLAIALPLAFLVSGLAGLVMERGIIRFLYGRPLETLLATFGVSLVLQQAIRVLFGPTNREVSNPSWMSGSFGLGQMAVTWNRLWIIVFALAVFAALLFVLNRTSAGLKMRAVTQNRRMAAAMGIRTPMVDALTFALGSGIAGMAGVALSQVDNVSPDLGQGYIIDSFMVVVFGGVGNLWGTLVGAFSLGLVNKFLEPYAGAVLGKIVVLVLIILFIQKRPRGLFALKGRFVDA</sequence>
<evidence type="ECO:0000256" key="1">
    <source>
        <dbReference type="ARBA" id="ARBA00004651"/>
    </source>
</evidence>
<gene>
    <name evidence="11" type="primary">urtB</name>
    <name evidence="11" type="ORF">D3218_05120</name>
</gene>
<dbReference type="RefSeq" id="WP_119538813.1">
    <property type="nucleotide sequence ID" value="NZ_QYRN01000002.1"/>
</dbReference>
<dbReference type="InterPro" id="IPR017779">
    <property type="entry name" value="ABC_UrtB_bac"/>
</dbReference>
<feature type="transmembrane region" description="Helical" evidence="9">
    <location>
        <begin position="261"/>
        <end position="288"/>
    </location>
</feature>
<comment type="caution">
    <text evidence="11">The sequence shown here is derived from an EMBL/GenBank/DDBJ whole genome shotgun (WGS) entry which is preliminary data.</text>
</comment>
<feature type="signal peptide" evidence="10">
    <location>
        <begin position="1"/>
        <end position="34"/>
    </location>
</feature>
<feature type="transmembrane region" description="Helical" evidence="9">
    <location>
        <begin position="518"/>
        <end position="536"/>
    </location>
</feature>
<keyword evidence="6 9" id="KW-1133">Transmembrane helix</keyword>